<accession>A0A3N2Q3W1</accession>
<evidence type="ECO:0000313" key="3">
    <source>
        <dbReference type="Proteomes" id="UP000272025"/>
    </source>
</evidence>
<name>A0A3N2Q3W1_SODAK</name>
<evidence type="ECO:0000313" key="2">
    <source>
        <dbReference type="EMBL" id="ROT41443.1"/>
    </source>
</evidence>
<keyword evidence="1" id="KW-0812">Transmembrane</keyword>
<keyword evidence="3" id="KW-1185">Reference proteome</keyword>
<proteinExistence type="predicted"/>
<dbReference type="RefSeq" id="XP_028469249.1">
    <property type="nucleotide sequence ID" value="XM_028611389.1"/>
</dbReference>
<protein>
    <submittedName>
        <fullName evidence="2">Uncharacterized protein</fullName>
    </submittedName>
</protein>
<organism evidence="2 3">
    <name type="scientific">Sodiomyces alkalinus (strain CBS 110278 / VKM F-3762 / F11)</name>
    <name type="common">Alkaliphilic filamentous fungus</name>
    <dbReference type="NCBI Taxonomy" id="1314773"/>
    <lineage>
        <taxon>Eukaryota</taxon>
        <taxon>Fungi</taxon>
        <taxon>Dikarya</taxon>
        <taxon>Ascomycota</taxon>
        <taxon>Pezizomycotina</taxon>
        <taxon>Sordariomycetes</taxon>
        <taxon>Hypocreomycetidae</taxon>
        <taxon>Glomerellales</taxon>
        <taxon>Plectosphaerellaceae</taxon>
        <taxon>Sodiomyces</taxon>
    </lineage>
</organism>
<dbReference type="GeneID" id="39579867"/>
<gene>
    <name evidence="2" type="ORF">SODALDRAFT_331166</name>
</gene>
<sequence>MSGIKGKQKEDNPWELRMDLGQGWFLVHFSRFSFIISLLVFQCTVHGNMGLKDS</sequence>
<dbReference type="Proteomes" id="UP000272025">
    <property type="component" value="Unassembled WGS sequence"/>
</dbReference>
<evidence type="ECO:0000256" key="1">
    <source>
        <dbReference type="SAM" id="Phobius"/>
    </source>
</evidence>
<reference evidence="2 3" key="1">
    <citation type="journal article" date="2018" name="Mol. Ecol.">
        <title>The obligate alkalophilic soda-lake fungus Sodiomyces alkalinus has shifted to a protein diet.</title>
        <authorList>
            <person name="Grum-Grzhimaylo A.A."/>
            <person name="Falkoski D.L."/>
            <person name="van den Heuvel J."/>
            <person name="Valero-Jimenez C.A."/>
            <person name="Min B."/>
            <person name="Choi I.G."/>
            <person name="Lipzen A."/>
            <person name="Daum C.G."/>
            <person name="Aanen D.K."/>
            <person name="Tsang A."/>
            <person name="Henrissat B."/>
            <person name="Bilanenko E.N."/>
            <person name="de Vries R.P."/>
            <person name="van Kan J.A.L."/>
            <person name="Grigoriev I.V."/>
            <person name="Debets A.J.M."/>
        </authorList>
    </citation>
    <scope>NUCLEOTIDE SEQUENCE [LARGE SCALE GENOMIC DNA]</scope>
    <source>
        <strain evidence="2 3">F11</strain>
    </source>
</reference>
<keyword evidence="1" id="KW-0472">Membrane</keyword>
<dbReference type="EMBL" id="ML119052">
    <property type="protein sequence ID" value="ROT41443.1"/>
    <property type="molecule type" value="Genomic_DNA"/>
</dbReference>
<keyword evidence="1" id="KW-1133">Transmembrane helix</keyword>
<dbReference type="AlphaFoldDB" id="A0A3N2Q3W1"/>
<feature type="transmembrane region" description="Helical" evidence="1">
    <location>
        <begin position="23"/>
        <end position="45"/>
    </location>
</feature>